<dbReference type="Proteomes" id="UP000054921">
    <property type="component" value="Unassembled WGS sequence"/>
</dbReference>
<dbReference type="OrthoDB" id="5631665at2"/>
<comment type="caution">
    <text evidence="1">The sequence shown here is derived from an EMBL/GenBank/DDBJ whole genome shotgun (WGS) entry which is preliminary data.</text>
</comment>
<gene>
    <name evidence="1" type="ORF">Lche_0567</name>
</gene>
<protein>
    <submittedName>
        <fullName evidence="1">Uncharacterized protein</fullName>
    </submittedName>
</protein>
<accession>A0A0W0SFS1</accession>
<dbReference type="RefSeq" id="WP_058387361.1">
    <property type="nucleotide sequence ID" value="NZ_LNXW01000009.1"/>
</dbReference>
<dbReference type="EMBL" id="LNXW01000009">
    <property type="protein sequence ID" value="KTC82303.1"/>
    <property type="molecule type" value="Genomic_DNA"/>
</dbReference>
<name>A0A0W0SFS1_9GAMM</name>
<dbReference type="AlphaFoldDB" id="A0A0W0SFS1"/>
<evidence type="ECO:0000313" key="2">
    <source>
        <dbReference type="Proteomes" id="UP000054921"/>
    </source>
</evidence>
<evidence type="ECO:0000313" key="1">
    <source>
        <dbReference type="EMBL" id="KTC82303.1"/>
    </source>
</evidence>
<dbReference type="PATRIC" id="fig|28084.5.peg.611"/>
<reference evidence="1 2" key="1">
    <citation type="submission" date="2015-11" db="EMBL/GenBank/DDBJ databases">
        <title>Genomic analysis of 38 Legionella species identifies large and diverse effector repertoires.</title>
        <authorList>
            <person name="Burstein D."/>
            <person name="Amaro F."/>
            <person name="Zusman T."/>
            <person name="Lifshitz Z."/>
            <person name="Cohen O."/>
            <person name="Gilbert J.A."/>
            <person name="Pupko T."/>
            <person name="Shuman H.A."/>
            <person name="Segal G."/>
        </authorList>
    </citation>
    <scope>NUCLEOTIDE SEQUENCE [LARGE SCALE GENOMIC DNA]</scope>
    <source>
        <strain evidence="1 2">ORW</strain>
    </source>
</reference>
<proteinExistence type="predicted"/>
<sequence>MPDNYGLSEISTIEDATAEWQSFFGRFFSPEIPPGVDVTFDPKLRVFAPRENKNAKYKHPGFIDPKTKQYPVDPQRTLHSDDFDDFLNGNKITIPAQITLNAKGLEQVAQALARGDFEDEALKKEDHTFYALWLFKQNKITRQQMSTILAREQFTDPLKTFPILDEAGEFTKEAQELWLPTMRKKAYGENLTDWHLERLLLLIKALPKSEQIFYLSEYNPYIIAPIFYVSTLGNALQRLGAWYSIPYNQQHYDLHMSFGVIEALQIAQHGINHAAASRAKIGTIGIDAVKEGVESYYRPTAISMRNSGVEATTKGIHEYRETPMPTVTAHDSYHAKLHSSINPEFHMMLNHMHQIIFKHTKQKWSKTTWELVDREFHAFRTRKVILDSPKDGAKFFQELLHRDNSDKARLFRNYNPPRLSDDGFAIVWNMVTQSDVWKNLYKIDIDSLEHPYRKEIQKIRTFIQMAGSDHKYPEILTLKYRLFSATSNAEFKKICKLLDSLEEQLIVKEGQKVTDQEQKLVFGKHTQNNIKNLTILKFKNFGQSISIDESSARQLIPMLVNMQLLSKFGEKNTEKVQTELDKISAGFKEKKQHHFFSKAQLNASLATFASMTEKLDFLEACYEKIIESTKHTQRHATIGKALNFFKNPLSTTQRKHIILLKEKLDELVTAYKQGLNNEEERKELQWYMKNRGSNLAICHTERFYMHLDATVPAFKK</sequence>
<organism evidence="1 2">
    <name type="scientific">Legionella cherrii</name>
    <dbReference type="NCBI Taxonomy" id="28084"/>
    <lineage>
        <taxon>Bacteria</taxon>
        <taxon>Pseudomonadati</taxon>
        <taxon>Pseudomonadota</taxon>
        <taxon>Gammaproteobacteria</taxon>
        <taxon>Legionellales</taxon>
        <taxon>Legionellaceae</taxon>
        <taxon>Legionella</taxon>
    </lineage>
</organism>